<comment type="caution">
    <text evidence="3">The sequence shown here is derived from an EMBL/GenBank/DDBJ whole genome shotgun (WGS) entry which is preliminary data.</text>
</comment>
<organism evidence="3 4">
    <name type="scientific">Caenorhabditis angaria</name>
    <dbReference type="NCBI Taxonomy" id="860376"/>
    <lineage>
        <taxon>Eukaryota</taxon>
        <taxon>Metazoa</taxon>
        <taxon>Ecdysozoa</taxon>
        <taxon>Nematoda</taxon>
        <taxon>Chromadorea</taxon>
        <taxon>Rhabditida</taxon>
        <taxon>Rhabditina</taxon>
        <taxon>Rhabditomorpha</taxon>
        <taxon>Rhabditoidea</taxon>
        <taxon>Rhabditidae</taxon>
        <taxon>Peloderinae</taxon>
        <taxon>Caenorhabditis</taxon>
    </lineage>
</organism>
<accession>A0A9P1MXY1</accession>
<sequence>MRILVLAILVGLVAVTMARSKPSLNKVLRDQKKARRLLAASNSNSASSEESSEVGVSDFYEDRLSRRLAGGRRRLSGSRSGSRSGTSYRNRRLSRFPRRFGDDLDQFNNVESYRPRNLVGGYPTSDFHGLPRGLNRNVHQNIFSPPRRLYNNGFSNPTTYNRFSQQSRSFPRHLQYKIEPMIPRI</sequence>
<keyword evidence="2" id="KW-0732">Signal</keyword>
<feature type="chain" id="PRO_5040284312" evidence="2">
    <location>
        <begin position="19"/>
        <end position="185"/>
    </location>
</feature>
<dbReference type="EMBL" id="CANHGI010000002">
    <property type="protein sequence ID" value="CAI5442958.1"/>
    <property type="molecule type" value="Genomic_DNA"/>
</dbReference>
<feature type="compositionally biased region" description="Low complexity" evidence="1">
    <location>
        <begin position="77"/>
        <end position="88"/>
    </location>
</feature>
<evidence type="ECO:0000313" key="4">
    <source>
        <dbReference type="Proteomes" id="UP001152747"/>
    </source>
</evidence>
<keyword evidence="4" id="KW-1185">Reference proteome</keyword>
<evidence type="ECO:0000313" key="3">
    <source>
        <dbReference type="EMBL" id="CAI5442958.1"/>
    </source>
</evidence>
<dbReference type="AlphaFoldDB" id="A0A9P1MXY1"/>
<evidence type="ECO:0000256" key="1">
    <source>
        <dbReference type="SAM" id="MobiDB-lite"/>
    </source>
</evidence>
<gene>
    <name evidence="3" type="ORF">CAMP_LOCUS5595</name>
</gene>
<feature type="signal peptide" evidence="2">
    <location>
        <begin position="1"/>
        <end position="18"/>
    </location>
</feature>
<proteinExistence type="predicted"/>
<evidence type="ECO:0000256" key="2">
    <source>
        <dbReference type="SAM" id="SignalP"/>
    </source>
</evidence>
<reference evidence="3" key="1">
    <citation type="submission" date="2022-11" db="EMBL/GenBank/DDBJ databases">
        <authorList>
            <person name="Kikuchi T."/>
        </authorList>
    </citation>
    <scope>NUCLEOTIDE SEQUENCE</scope>
    <source>
        <strain evidence="3">PS1010</strain>
    </source>
</reference>
<feature type="region of interest" description="Disordered" evidence="1">
    <location>
        <begin position="70"/>
        <end position="92"/>
    </location>
</feature>
<dbReference type="Proteomes" id="UP001152747">
    <property type="component" value="Unassembled WGS sequence"/>
</dbReference>
<protein>
    <submittedName>
        <fullName evidence="3">Uncharacterized protein</fullName>
    </submittedName>
</protein>
<name>A0A9P1MXY1_9PELO</name>